<name>A0A2T0S5G4_9PSEU</name>
<comment type="caution">
    <text evidence="1">The sequence shown here is derived from an EMBL/GenBank/DDBJ whole genome shotgun (WGS) entry which is preliminary data.</text>
</comment>
<reference evidence="1 2" key="1">
    <citation type="submission" date="2018-03" db="EMBL/GenBank/DDBJ databases">
        <title>Genomic Encyclopedia of Archaeal and Bacterial Type Strains, Phase II (KMG-II): from individual species to whole genera.</title>
        <authorList>
            <person name="Goeker M."/>
        </authorList>
    </citation>
    <scope>NUCLEOTIDE SEQUENCE [LARGE SCALE GENOMIC DNA]</scope>
    <source>
        <strain evidence="1 2">DSM 44720</strain>
    </source>
</reference>
<evidence type="ECO:0000313" key="1">
    <source>
        <dbReference type="EMBL" id="PRY28650.1"/>
    </source>
</evidence>
<dbReference type="EMBL" id="PVTF01000027">
    <property type="protein sequence ID" value="PRY28650.1"/>
    <property type="molecule type" value="Genomic_DNA"/>
</dbReference>
<dbReference type="Proteomes" id="UP000239494">
    <property type="component" value="Unassembled WGS sequence"/>
</dbReference>
<keyword evidence="2" id="KW-1185">Reference proteome</keyword>
<protein>
    <submittedName>
        <fullName evidence="1">Uncharacterized protein</fullName>
    </submittedName>
</protein>
<gene>
    <name evidence="1" type="ORF">CLV43_1276</name>
</gene>
<accession>A0A2T0S5G4</accession>
<proteinExistence type="predicted"/>
<sequence length="51" mass="5493">MLANERARAAGIVGYHPTIVPGSLDGDLPAEFYVGEVARDVHRSRELLATT</sequence>
<dbReference type="AlphaFoldDB" id="A0A2T0S5G4"/>
<evidence type="ECO:0000313" key="2">
    <source>
        <dbReference type="Proteomes" id="UP000239494"/>
    </source>
</evidence>
<organism evidence="1 2">
    <name type="scientific">Umezawaea tangerina</name>
    <dbReference type="NCBI Taxonomy" id="84725"/>
    <lineage>
        <taxon>Bacteria</taxon>
        <taxon>Bacillati</taxon>
        <taxon>Actinomycetota</taxon>
        <taxon>Actinomycetes</taxon>
        <taxon>Pseudonocardiales</taxon>
        <taxon>Pseudonocardiaceae</taxon>
        <taxon>Umezawaea</taxon>
    </lineage>
</organism>